<name>A0A558HG12_9GAMM</name>
<accession>A0A558HG12</accession>
<feature type="region of interest" description="Disordered" evidence="1">
    <location>
        <begin position="53"/>
        <end position="73"/>
    </location>
</feature>
<dbReference type="OrthoDB" id="8858565at2"/>
<dbReference type="Proteomes" id="UP000319941">
    <property type="component" value="Unassembled WGS sequence"/>
</dbReference>
<evidence type="ECO:0000313" key="3">
    <source>
        <dbReference type="Proteomes" id="UP000319941"/>
    </source>
</evidence>
<gene>
    <name evidence="2" type="ORF">FQP86_14880</name>
</gene>
<protein>
    <submittedName>
        <fullName evidence="2">DUF2188 domain-containing protein</fullName>
    </submittedName>
</protein>
<sequence>MPTNVWVTVHPNGWAVKREGSERATQTFSTQAEAITHGRALAKKDKVEFILQGRDGQIRERDSYGNDPHPPKR</sequence>
<dbReference type="AlphaFoldDB" id="A0A558HG12"/>
<dbReference type="InterPro" id="IPR018691">
    <property type="entry name" value="DUF2188"/>
</dbReference>
<organism evidence="2 3">
    <name type="scientific">Cobetia crustatorum</name>
    <dbReference type="NCBI Taxonomy" id="553385"/>
    <lineage>
        <taxon>Bacteria</taxon>
        <taxon>Pseudomonadati</taxon>
        <taxon>Pseudomonadota</taxon>
        <taxon>Gammaproteobacteria</taxon>
        <taxon>Oceanospirillales</taxon>
        <taxon>Halomonadaceae</taxon>
        <taxon>Cobetia</taxon>
    </lineage>
</organism>
<keyword evidence="3" id="KW-1185">Reference proteome</keyword>
<evidence type="ECO:0000313" key="2">
    <source>
        <dbReference type="EMBL" id="TVU68073.1"/>
    </source>
</evidence>
<dbReference type="EMBL" id="VNFH01000011">
    <property type="protein sequence ID" value="TVU68073.1"/>
    <property type="molecule type" value="Genomic_DNA"/>
</dbReference>
<evidence type="ECO:0000256" key="1">
    <source>
        <dbReference type="SAM" id="MobiDB-lite"/>
    </source>
</evidence>
<reference evidence="2 3" key="1">
    <citation type="submission" date="2019-07" db="EMBL/GenBank/DDBJ databases">
        <title>Diversity of Bacteria from Kongsfjorden, Arctic.</title>
        <authorList>
            <person name="Yu Y."/>
        </authorList>
    </citation>
    <scope>NUCLEOTIDE SEQUENCE [LARGE SCALE GENOMIC DNA]</scope>
    <source>
        <strain evidence="2 3">SM1923</strain>
    </source>
</reference>
<comment type="caution">
    <text evidence="2">The sequence shown here is derived from an EMBL/GenBank/DDBJ whole genome shotgun (WGS) entry which is preliminary data.</text>
</comment>
<dbReference type="Pfam" id="PF09954">
    <property type="entry name" value="DUF2188"/>
    <property type="match status" value="1"/>
</dbReference>
<dbReference type="RefSeq" id="WP_144727950.1">
    <property type="nucleotide sequence ID" value="NZ_CAWOWR010000013.1"/>
</dbReference>
<proteinExistence type="predicted"/>